<name>A0A2L2TS09_9HYPO</name>
<evidence type="ECO:0000313" key="2">
    <source>
        <dbReference type="EMBL" id="CEI68017.1"/>
    </source>
</evidence>
<proteinExistence type="predicted"/>
<keyword evidence="1" id="KW-1133">Transmembrane helix</keyword>
<feature type="transmembrane region" description="Helical" evidence="1">
    <location>
        <begin position="380"/>
        <end position="397"/>
    </location>
</feature>
<evidence type="ECO:0000256" key="1">
    <source>
        <dbReference type="SAM" id="Phobius"/>
    </source>
</evidence>
<dbReference type="STRING" id="56646.A0A2L2TS09"/>
<keyword evidence="1" id="KW-0812">Transmembrane</keyword>
<dbReference type="EMBL" id="LN649231">
    <property type="protein sequence ID" value="CEI68017.1"/>
    <property type="molecule type" value="Genomic_DNA"/>
</dbReference>
<dbReference type="PANTHER" id="PTHR37048:SF2">
    <property type="entry name" value="QUESTIONABLE PROTEIN"/>
    <property type="match status" value="1"/>
</dbReference>
<reference evidence="3" key="1">
    <citation type="submission" date="2014-10" db="EMBL/GenBank/DDBJ databases">
        <authorList>
            <person name="King R."/>
        </authorList>
    </citation>
    <scope>NUCLEOTIDE SEQUENCE [LARGE SCALE GENOMIC DNA]</scope>
    <source>
        <strain evidence="3">A3/5</strain>
    </source>
</reference>
<sequence length="403" mass="45807">MHVLVVYSLPLCYDQQPGLVYQSTVHTILKSYIFDLFLAVSPLTFLGTPKSQIIDLAWLNYLVDAIISHNQIYITPTPLEKPELFVMSYSYQTPQCPNLEGRIMMLPKLSEIDASYTTSLPVGTGIYNHPVIILSKQRYHGKVAVFVLTSFDSTPIQSRHRDPSRRNFYLPIHPATHPDTSCVLTVAHGKFMKKQSYVNFKEMHEIPFTVLRPCWRDNDLHLDRVSYKMLVVEFWKNNVGELTVELRGHGILEHTAQPTYVHVPIPTSNRYLYQGQSQQPGYQTSSTRIFNPPISESYGTFARTSTDTIQPQNSTPYPIAPTATAARNAARVHNYPIAAHQVRQSRLARPSHIMPQQTQVPTYQWTYNQRNNDASGSSCLGFIVIVFVFLTGCYYYANNVGAN</sequence>
<accession>A0A2L2TS09</accession>
<dbReference type="Proteomes" id="UP000245910">
    <property type="component" value="Chromosome III"/>
</dbReference>
<dbReference type="AlphaFoldDB" id="A0A2L2TS09"/>
<dbReference type="PANTHER" id="PTHR37048">
    <property type="entry name" value="QUESTIONABLE PROTEIN"/>
    <property type="match status" value="1"/>
</dbReference>
<evidence type="ECO:0000313" key="3">
    <source>
        <dbReference type="Proteomes" id="UP000245910"/>
    </source>
</evidence>
<organism evidence="2 3">
    <name type="scientific">Fusarium venenatum</name>
    <dbReference type="NCBI Taxonomy" id="56646"/>
    <lineage>
        <taxon>Eukaryota</taxon>
        <taxon>Fungi</taxon>
        <taxon>Dikarya</taxon>
        <taxon>Ascomycota</taxon>
        <taxon>Pezizomycotina</taxon>
        <taxon>Sordariomycetes</taxon>
        <taxon>Hypocreomycetidae</taxon>
        <taxon>Hypocreales</taxon>
        <taxon>Nectriaceae</taxon>
        <taxon>Fusarium</taxon>
    </lineage>
</organism>
<keyword evidence="1" id="KW-0472">Membrane</keyword>
<keyword evidence="3" id="KW-1185">Reference proteome</keyword>
<protein>
    <submittedName>
        <fullName evidence="2">Uncharacterized protein</fullName>
    </submittedName>
</protein>